<keyword evidence="4" id="KW-0670">Pyruvate</keyword>
<evidence type="ECO:0000259" key="3">
    <source>
        <dbReference type="Pfam" id="PF20169"/>
    </source>
</evidence>
<dbReference type="CDD" id="cd07034">
    <property type="entry name" value="TPP_PYR_PFOR_IOR-alpha_like"/>
    <property type="match status" value="1"/>
</dbReference>
<proteinExistence type="predicted"/>
<dbReference type="InterPro" id="IPR029061">
    <property type="entry name" value="THDP-binding"/>
</dbReference>
<dbReference type="SUPFAM" id="SSF52922">
    <property type="entry name" value="TK C-terminal domain-like"/>
    <property type="match status" value="1"/>
</dbReference>
<name>A0A8A4EB33_BURPE</name>
<dbReference type="Pfam" id="PF01558">
    <property type="entry name" value="POR"/>
    <property type="match status" value="1"/>
</dbReference>
<dbReference type="InterPro" id="IPR002880">
    <property type="entry name" value="Pyrv_Fd/Flavodoxin_OxRdtase_N"/>
</dbReference>
<reference evidence="4" key="1">
    <citation type="submission" date="2021-03" db="EMBL/GenBank/DDBJ databases">
        <title>Complete genome of Burkholderia pseudomallei_VBP364.</title>
        <authorList>
            <person name="Balaji V."/>
            <person name="Yamuna B."/>
            <person name="Monisha P."/>
        </authorList>
    </citation>
    <scope>NUCLEOTIDE SEQUENCE</scope>
    <source>
        <strain evidence="4">VBP364</strain>
    </source>
</reference>
<dbReference type="SUPFAM" id="SSF53323">
    <property type="entry name" value="Pyruvate-ferredoxin oxidoreductase, PFOR, domain III"/>
    <property type="match status" value="1"/>
</dbReference>
<evidence type="ECO:0000259" key="2">
    <source>
        <dbReference type="Pfam" id="PF01558"/>
    </source>
</evidence>
<dbReference type="PANTHER" id="PTHR48084">
    <property type="entry name" value="2-OXOGLUTARATE OXIDOREDUCTASE SUBUNIT KORB-RELATED"/>
    <property type="match status" value="1"/>
</dbReference>
<organism evidence="4">
    <name type="scientific">Burkholderia pseudomallei</name>
    <name type="common">Pseudomonas pseudomallei</name>
    <dbReference type="NCBI Taxonomy" id="28450"/>
    <lineage>
        <taxon>Bacteria</taxon>
        <taxon>Pseudomonadati</taxon>
        <taxon>Pseudomonadota</taxon>
        <taxon>Betaproteobacteria</taxon>
        <taxon>Burkholderiales</taxon>
        <taxon>Burkholderiaceae</taxon>
        <taxon>Burkholderia</taxon>
        <taxon>pseudomallei group</taxon>
    </lineage>
</organism>
<dbReference type="NCBIfam" id="NF009589">
    <property type="entry name" value="PRK13030.1"/>
    <property type="match status" value="1"/>
</dbReference>
<dbReference type="AlphaFoldDB" id="A0A8A4EB33"/>
<evidence type="ECO:0000313" key="4">
    <source>
        <dbReference type="EMBL" id="QTB65466.1"/>
    </source>
</evidence>
<dbReference type="RefSeq" id="WP_183158598.1">
    <property type="nucleotide sequence ID" value="NZ_UUTE01000043.1"/>
</dbReference>
<dbReference type="Gene3D" id="3.40.920.10">
    <property type="entry name" value="Pyruvate-ferredoxin oxidoreductase, PFOR, domain III"/>
    <property type="match status" value="1"/>
</dbReference>
<dbReference type="GO" id="GO:0016903">
    <property type="term" value="F:oxidoreductase activity, acting on the aldehyde or oxo group of donors"/>
    <property type="evidence" value="ECO:0007669"/>
    <property type="project" value="InterPro"/>
</dbReference>
<dbReference type="InterPro" id="IPR002869">
    <property type="entry name" value="Pyrv_flavodox_OxRed_cen"/>
</dbReference>
<feature type="domain" description="DUF6537" evidence="3">
    <location>
        <begin position="950"/>
        <end position="1149"/>
    </location>
</feature>
<dbReference type="Gene3D" id="3.40.50.970">
    <property type="match status" value="1"/>
</dbReference>
<dbReference type="EMBL" id="CP071754">
    <property type="protein sequence ID" value="QTB65466.1"/>
    <property type="molecule type" value="Genomic_DNA"/>
</dbReference>
<keyword evidence="1" id="KW-0560">Oxidoreductase</keyword>
<dbReference type="InterPro" id="IPR051457">
    <property type="entry name" value="2-oxoacid:Fd_oxidoreductase"/>
</dbReference>
<dbReference type="InterPro" id="IPR009014">
    <property type="entry name" value="Transketo_C/PFOR_II"/>
</dbReference>
<dbReference type="InterPro" id="IPR019752">
    <property type="entry name" value="Pyrv/ketoisovalerate_OxRed_cat"/>
</dbReference>
<sequence>MSASPLDGDNLDLEYRLSDNLTRRSGRVFLNGTQALVRLLISQRAFDRSRGLNTAGYVTGYRGSPLAGVDFELWRSRELVASHDVRFVPGVNEDLAATAVIGTQRVESEAARKVDGVFGMWYGKGPGVDRAGDALRHGNAAGASARGGVLLIVGDDHAATSSSIPNASDYSLMGWGIPIVHPSSVEEYEEFGLWGWELSRRSGAWVAFKAISETVESGRSVEIRPWPVFADVAGDEIDADQTHFRTSDFLTGAVEERLARKLEAVSAFSRRNSIDRLVVPAPAASIGIVAVGKAHHDVMEVLERIGAAQGNVDFHADIRIYRPGLTYPLDRERLMSFAAGLTHILVVEEKVSVVEQQVKEMLFNLPDNRRPSVSGRHDVSGAPLIPWVGQLRPAVLARPIVNWIEMGLGRRLNVDTALFTRPALLSNAADASRRLPYFCSGCPHNSSTRVPEGSRALAGVGCHYMASWMDRQTEGLTQMGGEGIDWLGTAPFVGDTHVFQNMGEGTYFHSGYLAIRQSIAAGVNITYKILFNDAVAMTGGQPVDGAISVPQIVQQMLSEGARRVVIVTDYPENYAEIKLGGDVPVHHRRELDAVQRALREIAGTTILIYDQTCAAEKRRRRKRGTYPDPQHRLMINHEVCEGCGDCGIQSNCLSITPRETAFGRKRQIDQSSCNKDYSCVEGFCPSFISIRGGTLRKTDKTFSLDDQMLSALPAPVLPDLEQPWNILVAGVGGTGVITVGALISMAAHLEGKAVSLLDFTALAQKGGSVLSHVRIARRGTVLHPVRIEWRQADLMLACDGVVSVLPDAIGTIARDRTRVVLNRHAAPLAEFTRNSEAVVPMTEIVEKLQAAAGEGRVEIIDAHEASTAVLGDSIGSNVFLLGYCWQRGEIPVSLDALMRAIELNGVAVTQNRLAFNAGRLAVENPAALKHSGAAARQPITLNLPERLEVVIERCRLQLARYQSNRYADTYVKYVEHVLQRERKIFPDRRSAPVSVAVATNLHRLMSYKDEYEVARLLCSASFEAEVDGTFADAKRISYHLAPPLLARRHPSTGLPQKMEFGSWFKPLLQMLARGKVLRGTPFDIFGRTAERRQERDLIDEYKSIVDDALNHLTSDNLPAVLAVVQSAAVIRGFGHVKQRNIDAFRVKVNQLRAALHQEAVPVRAA</sequence>
<dbReference type="NCBIfam" id="NF009588">
    <property type="entry name" value="PRK13029.1"/>
    <property type="match status" value="1"/>
</dbReference>
<dbReference type="InterPro" id="IPR046667">
    <property type="entry name" value="DUF6537"/>
</dbReference>
<dbReference type="Pfam" id="PF20169">
    <property type="entry name" value="DUF6537"/>
    <property type="match status" value="1"/>
</dbReference>
<evidence type="ECO:0000256" key="1">
    <source>
        <dbReference type="ARBA" id="ARBA00023002"/>
    </source>
</evidence>
<feature type="domain" description="Pyruvate/ketoisovalerate oxidoreductase catalytic" evidence="2">
    <location>
        <begin position="732"/>
        <end position="919"/>
    </location>
</feature>
<accession>A0A8A4EB33</accession>
<protein>
    <submittedName>
        <fullName evidence="4">Indolepyruvate ferredoxin oxidoreductase family protein</fullName>
    </submittedName>
</protein>
<dbReference type="PANTHER" id="PTHR48084:SF3">
    <property type="entry name" value="SUBUNIT OF PYRUVATE:FLAVODOXIN OXIDOREDUCTASE"/>
    <property type="match status" value="1"/>
</dbReference>
<dbReference type="SUPFAM" id="SSF52518">
    <property type="entry name" value="Thiamin diphosphate-binding fold (THDP-binding)"/>
    <property type="match status" value="2"/>
</dbReference>
<gene>
    <name evidence="4" type="ORF">J3D99_17310</name>
</gene>